<proteinExistence type="predicted"/>
<dbReference type="Proteomes" id="UP000183971">
    <property type="component" value="Unassembled WGS sequence"/>
</dbReference>
<evidence type="ECO:0000313" key="3">
    <source>
        <dbReference type="EMBL" id="CZR47229.1"/>
    </source>
</evidence>
<dbReference type="EMBL" id="FJOF01000011">
    <property type="protein sequence ID" value="CZR47229.1"/>
    <property type="molecule type" value="Genomic_DNA"/>
</dbReference>
<keyword evidence="2" id="KW-0472">Membrane</keyword>
<dbReference type="VEuPathDB" id="FungiDB:FPRO_08603"/>
<evidence type="ECO:0000256" key="2">
    <source>
        <dbReference type="SAM" id="Phobius"/>
    </source>
</evidence>
<sequence length="95" mass="9648">MAITFNGNSSTKGHALSPPNDQGVEKPVQNSFGEAKTDNSTESAIFHFEATWSTVTIDVSLKVGAAGIVLMMALALLALLLGSGDHAGASFGGLG</sequence>
<keyword evidence="4" id="KW-1185">Reference proteome</keyword>
<gene>
    <name evidence="3" type="ORF">FPRO_08603</name>
</gene>
<accession>A0A1L7W3K8</accession>
<evidence type="ECO:0000313" key="4">
    <source>
        <dbReference type="Proteomes" id="UP000183971"/>
    </source>
</evidence>
<feature type="transmembrane region" description="Helical" evidence="2">
    <location>
        <begin position="63"/>
        <end position="81"/>
    </location>
</feature>
<dbReference type="RefSeq" id="XP_031087763.1">
    <property type="nucleotide sequence ID" value="XM_031222289.1"/>
</dbReference>
<dbReference type="AlphaFoldDB" id="A0A1L7W3K8"/>
<feature type="compositionally biased region" description="Polar residues" evidence="1">
    <location>
        <begin position="1"/>
        <end position="12"/>
    </location>
</feature>
<name>A0A1L7W3K8_FUSPR</name>
<feature type="region of interest" description="Disordered" evidence="1">
    <location>
        <begin position="1"/>
        <end position="36"/>
    </location>
</feature>
<keyword evidence="2" id="KW-1133">Transmembrane helix</keyword>
<organism evidence="3 4">
    <name type="scientific">Fusarium proliferatum (strain ET1)</name>
    <name type="common">Orchid endophyte fungus</name>
    <dbReference type="NCBI Taxonomy" id="1227346"/>
    <lineage>
        <taxon>Eukaryota</taxon>
        <taxon>Fungi</taxon>
        <taxon>Dikarya</taxon>
        <taxon>Ascomycota</taxon>
        <taxon>Pezizomycotina</taxon>
        <taxon>Sordariomycetes</taxon>
        <taxon>Hypocreomycetidae</taxon>
        <taxon>Hypocreales</taxon>
        <taxon>Nectriaceae</taxon>
        <taxon>Fusarium</taxon>
        <taxon>Fusarium fujikuroi species complex</taxon>
    </lineage>
</organism>
<dbReference type="GeneID" id="42053480"/>
<protein>
    <submittedName>
        <fullName evidence="3">Uncharacterized protein</fullName>
    </submittedName>
</protein>
<evidence type="ECO:0000256" key="1">
    <source>
        <dbReference type="SAM" id="MobiDB-lite"/>
    </source>
</evidence>
<comment type="caution">
    <text evidence="3">The sequence shown here is derived from an EMBL/GenBank/DDBJ whole genome shotgun (WGS) entry which is preliminary data.</text>
</comment>
<reference evidence="4" key="1">
    <citation type="journal article" date="2016" name="Genome Biol. Evol.">
        <title>Comparative 'omics' of the Fusarium fujikuroi species complex highlights differences in genetic potential and metabolite synthesis.</title>
        <authorList>
            <person name="Niehaus E.-M."/>
            <person name="Muensterkoetter M."/>
            <person name="Proctor R.H."/>
            <person name="Brown D.W."/>
            <person name="Sharon A."/>
            <person name="Idan Y."/>
            <person name="Oren-Young L."/>
            <person name="Sieber C.M."/>
            <person name="Novak O."/>
            <person name="Pencik A."/>
            <person name="Tarkowska D."/>
            <person name="Hromadova K."/>
            <person name="Freeman S."/>
            <person name="Maymon M."/>
            <person name="Elazar M."/>
            <person name="Youssef S.A."/>
            <person name="El-Shabrawy E.S.M."/>
            <person name="Shalaby A.B.A."/>
            <person name="Houterman P."/>
            <person name="Brock N.L."/>
            <person name="Burkhardt I."/>
            <person name="Tsavkelova E.A."/>
            <person name="Dickschat J.S."/>
            <person name="Galuszka P."/>
            <person name="Gueldener U."/>
            <person name="Tudzynski B."/>
        </authorList>
    </citation>
    <scope>NUCLEOTIDE SEQUENCE [LARGE SCALE GENOMIC DNA]</scope>
    <source>
        <strain evidence="4">ET1</strain>
    </source>
</reference>
<keyword evidence="2" id="KW-0812">Transmembrane</keyword>